<gene>
    <name evidence="1" type="ORF">V7S43_017210</name>
</gene>
<accession>A0ABD3EU19</accession>
<name>A0ABD3EU19_9STRA</name>
<evidence type="ECO:0000313" key="2">
    <source>
        <dbReference type="Proteomes" id="UP001632037"/>
    </source>
</evidence>
<evidence type="ECO:0000313" key="1">
    <source>
        <dbReference type="EMBL" id="KAL3657831.1"/>
    </source>
</evidence>
<sequence>MLLCSHSQIDLLRKIFTGLAPPTPFDFVFYRESVPGRLTDIENLEAVELALTNLRQSILNMHRAVADVREKQTLLSKKKERGDNLVNSQLETLCCAPGSMKNMSASYSSLGWARTLSLKLTLAIFE</sequence>
<dbReference type="EMBL" id="JBIMZQ010000060">
    <property type="protein sequence ID" value="KAL3657831.1"/>
    <property type="molecule type" value="Genomic_DNA"/>
</dbReference>
<protein>
    <submittedName>
        <fullName evidence="1">Uncharacterized protein</fullName>
    </submittedName>
</protein>
<dbReference type="AlphaFoldDB" id="A0ABD3EU19"/>
<proteinExistence type="predicted"/>
<reference evidence="1 2" key="1">
    <citation type="submission" date="2024-09" db="EMBL/GenBank/DDBJ databases">
        <title>Genome sequencing and assembly of Phytophthora oleae, isolate VK10A, causative agent of rot of olive drupes.</title>
        <authorList>
            <person name="Conti Taguali S."/>
            <person name="Riolo M."/>
            <person name="La Spada F."/>
            <person name="Cacciola S.O."/>
            <person name="Dionisio G."/>
        </authorList>
    </citation>
    <scope>NUCLEOTIDE SEQUENCE [LARGE SCALE GENOMIC DNA]</scope>
    <source>
        <strain evidence="1 2">VK10A</strain>
    </source>
</reference>
<organism evidence="1 2">
    <name type="scientific">Phytophthora oleae</name>
    <dbReference type="NCBI Taxonomy" id="2107226"/>
    <lineage>
        <taxon>Eukaryota</taxon>
        <taxon>Sar</taxon>
        <taxon>Stramenopiles</taxon>
        <taxon>Oomycota</taxon>
        <taxon>Peronosporomycetes</taxon>
        <taxon>Peronosporales</taxon>
        <taxon>Peronosporaceae</taxon>
        <taxon>Phytophthora</taxon>
    </lineage>
</organism>
<comment type="caution">
    <text evidence="1">The sequence shown here is derived from an EMBL/GenBank/DDBJ whole genome shotgun (WGS) entry which is preliminary data.</text>
</comment>
<keyword evidence="2" id="KW-1185">Reference proteome</keyword>
<dbReference type="Proteomes" id="UP001632037">
    <property type="component" value="Unassembled WGS sequence"/>
</dbReference>